<evidence type="ECO:0000313" key="1">
    <source>
        <dbReference type="EMBL" id="KAA3480102.1"/>
    </source>
</evidence>
<protein>
    <submittedName>
        <fullName evidence="1">Uncharacterized protein</fullName>
    </submittedName>
</protein>
<accession>A0A5B6WGW8</accession>
<proteinExistence type="predicted"/>
<comment type="caution">
    <text evidence="1">The sequence shown here is derived from an EMBL/GenBank/DDBJ whole genome shotgun (WGS) entry which is preliminary data.</text>
</comment>
<dbReference type="AlphaFoldDB" id="A0A5B6WGW8"/>
<organism evidence="1 2">
    <name type="scientific">Gossypium australe</name>
    <dbReference type="NCBI Taxonomy" id="47621"/>
    <lineage>
        <taxon>Eukaryota</taxon>
        <taxon>Viridiplantae</taxon>
        <taxon>Streptophyta</taxon>
        <taxon>Embryophyta</taxon>
        <taxon>Tracheophyta</taxon>
        <taxon>Spermatophyta</taxon>
        <taxon>Magnoliopsida</taxon>
        <taxon>eudicotyledons</taxon>
        <taxon>Gunneridae</taxon>
        <taxon>Pentapetalae</taxon>
        <taxon>rosids</taxon>
        <taxon>malvids</taxon>
        <taxon>Malvales</taxon>
        <taxon>Malvaceae</taxon>
        <taxon>Malvoideae</taxon>
        <taxon>Gossypium</taxon>
    </lineage>
</organism>
<keyword evidence="2" id="KW-1185">Reference proteome</keyword>
<evidence type="ECO:0000313" key="2">
    <source>
        <dbReference type="Proteomes" id="UP000325315"/>
    </source>
</evidence>
<reference evidence="2" key="1">
    <citation type="journal article" date="2019" name="Plant Biotechnol. J.">
        <title>Genome sequencing of the Australian wild diploid species Gossypium australe highlights disease resistance and delayed gland morphogenesis.</title>
        <authorList>
            <person name="Cai Y."/>
            <person name="Cai X."/>
            <person name="Wang Q."/>
            <person name="Wang P."/>
            <person name="Zhang Y."/>
            <person name="Cai C."/>
            <person name="Xu Y."/>
            <person name="Wang K."/>
            <person name="Zhou Z."/>
            <person name="Wang C."/>
            <person name="Geng S."/>
            <person name="Li B."/>
            <person name="Dong Q."/>
            <person name="Hou Y."/>
            <person name="Wang H."/>
            <person name="Ai P."/>
            <person name="Liu Z."/>
            <person name="Yi F."/>
            <person name="Sun M."/>
            <person name="An G."/>
            <person name="Cheng J."/>
            <person name="Zhang Y."/>
            <person name="Shi Q."/>
            <person name="Xie Y."/>
            <person name="Shi X."/>
            <person name="Chang Y."/>
            <person name="Huang F."/>
            <person name="Chen Y."/>
            <person name="Hong S."/>
            <person name="Mi L."/>
            <person name="Sun Q."/>
            <person name="Zhang L."/>
            <person name="Zhou B."/>
            <person name="Peng R."/>
            <person name="Zhang X."/>
            <person name="Liu F."/>
        </authorList>
    </citation>
    <scope>NUCLEOTIDE SEQUENCE [LARGE SCALE GENOMIC DNA]</scope>
    <source>
        <strain evidence="2">cv. PA1801</strain>
    </source>
</reference>
<name>A0A5B6WGW8_9ROSI</name>
<dbReference type="EMBL" id="SMMG02000003">
    <property type="protein sequence ID" value="KAA3480102.1"/>
    <property type="molecule type" value="Genomic_DNA"/>
</dbReference>
<dbReference type="Proteomes" id="UP000325315">
    <property type="component" value="Unassembled WGS sequence"/>
</dbReference>
<sequence length="62" mass="7351">MASRWILMAQKELMIKMKTSNGDLPASMVLPMHEKGKIRETYYEDWGRMQNNRGWYVVISTK</sequence>
<gene>
    <name evidence="1" type="ORF">EPI10_020562</name>
</gene>